<dbReference type="EMBL" id="LGUG01000004">
    <property type="protein sequence ID" value="KON95077.1"/>
    <property type="molecule type" value="Genomic_DNA"/>
</dbReference>
<feature type="transmembrane region" description="Helical" evidence="3">
    <location>
        <begin position="380"/>
        <end position="401"/>
    </location>
</feature>
<dbReference type="PATRIC" id="fig|47500.12.peg.7044"/>
<dbReference type="InterPro" id="IPR036927">
    <property type="entry name" value="Cyt_c_oxase-like_su1_sf"/>
</dbReference>
<evidence type="ECO:0000313" key="5">
    <source>
        <dbReference type="EMBL" id="KON95077.1"/>
    </source>
</evidence>
<feature type="transmembrane region" description="Helical" evidence="3">
    <location>
        <begin position="421"/>
        <end position="442"/>
    </location>
</feature>
<dbReference type="GO" id="GO:0016020">
    <property type="term" value="C:membrane"/>
    <property type="evidence" value="ECO:0007669"/>
    <property type="project" value="InterPro"/>
</dbReference>
<keyword evidence="3" id="KW-0812">Transmembrane</keyword>
<keyword evidence="7" id="KW-1185">Reference proteome</keyword>
<dbReference type="GeneID" id="42304725"/>
<feature type="transmembrane region" description="Helical" evidence="3">
    <location>
        <begin position="12"/>
        <end position="33"/>
    </location>
</feature>
<dbReference type="Proteomes" id="UP000182836">
    <property type="component" value="Unassembled WGS sequence"/>
</dbReference>
<feature type="transmembrane region" description="Helical" evidence="3">
    <location>
        <begin position="340"/>
        <end position="360"/>
    </location>
</feature>
<feature type="transmembrane region" description="Helical" evidence="3">
    <location>
        <begin position="267"/>
        <end position="287"/>
    </location>
</feature>
<evidence type="ECO:0000259" key="4">
    <source>
        <dbReference type="PROSITE" id="PS50855"/>
    </source>
</evidence>
<evidence type="ECO:0000256" key="3">
    <source>
        <dbReference type="SAM" id="Phobius"/>
    </source>
</evidence>
<feature type="transmembrane region" description="Helical" evidence="3">
    <location>
        <begin position="132"/>
        <end position="152"/>
    </location>
</feature>
<name>A0A0D1XY80_ANEMI</name>
<feature type="domain" description="Cytochrome oxidase subunit I profile" evidence="4">
    <location>
        <begin position="194"/>
        <end position="460"/>
    </location>
</feature>
<dbReference type="PANTHER" id="PTHR10422">
    <property type="entry name" value="CYTOCHROME C OXIDASE SUBUNIT 1"/>
    <property type="match status" value="1"/>
</dbReference>
<dbReference type="InterPro" id="IPR023616">
    <property type="entry name" value="Cyt_c_oxase-like_su1_dom"/>
</dbReference>
<protein>
    <submittedName>
        <fullName evidence="6">Cytochrome c oxidase cbb3-type subunit 1</fullName>
    </submittedName>
</protein>
<keyword evidence="3" id="KW-1133">Transmembrane helix</keyword>
<dbReference type="OrthoDB" id="9764568at2"/>
<dbReference type="GO" id="GO:0015990">
    <property type="term" value="P:electron transport coupled proton transport"/>
    <property type="evidence" value="ECO:0007669"/>
    <property type="project" value="TreeGrafter"/>
</dbReference>
<reference evidence="5 7" key="1">
    <citation type="submission" date="2015-07" db="EMBL/GenBank/DDBJ databases">
        <title>Fjat-14205 dsm 2895.</title>
        <authorList>
            <person name="Liu B."/>
            <person name="Wang J."/>
            <person name="Zhu Y."/>
            <person name="Liu G."/>
            <person name="Chen Q."/>
            <person name="Chen Z."/>
            <person name="Lan J."/>
            <person name="Che J."/>
            <person name="Ge C."/>
            <person name="Shi H."/>
            <person name="Pan Z."/>
            <person name="Liu X."/>
        </authorList>
    </citation>
    <scope>NUCLEOTIDE SEQUENCE [LARGE SCALE GENOMIC DNA]</scope>
    <source>
        <strain evidence="5 7">DSM 2895</strain>
    </source>
</reference>
<feature type="transmembrane region" description="Helical" evidence="3">
    <location>
        <begin position="229"/>
        <end position="247"/>
    </location>
</feature>
<dbReference type="InterPro" id="IPR000883">
    <property type="entry name" value="Cyt_C_Oxase_1"/>
</dbReference>
<evidence type="ECO:0000256" key="1">
    <source>
        <dbReference type="ARBA" id="ARBA00022660"/>
    </source>
</evidence>
<dbReference type="GO" id="GO:0020037">
    <property type="term" value="F:heme binding"/>
    <property type="evidence" value="ECO:0007669"/>
    <property type="project" value="InterPro"/>
</dbReference>
<feature type="transmembrane region" description="Helical" evidence="3">
    <location>
        <begin position="299"/>
        <end position="320"/>
    </location>
</feature>
<accession>A0A0D1XY80</accession>
<evidence type="ECO:0000313" key="8">
    <source>
        <dbReference type="Proteomes" id="UP000182836"/>
    </source>
</evidence>
<evidence type="ECO:0000313" key="7">
    <source>
        <dbReference type="Proteomes" id="UP000037269"/>
    </source>
</evidence>
<dbReference type="EMBL" id="FNED01000017">
    <property type="protein sequence ID" value="SDJ41445.1"/>
    <property type="molecule type" value="Genomic_DNA"/>
</dbReference>
<dbReference type="SUPFAM" id="SSF81442">
    <property type="entry name" value="Cytochrome c oxidase subunit I-like"/>
    <property type="match status" value="1"/>
</dbReference>
<organism evidence="5 7">
    <name type="scientific">Aneurinibacillus migulanus</name>
    <name type="common">Bacillus migulanus</name>
    <dbReference type="NCBI Taxonomy" id="47500"/>
    <lineage>
        <taxon>Bacteria</taxon>
        <taxon>Bacillati</taxon>
        <taxon>Bacillota</taxon>
        <taxon>Bacilli</taxon>
        <taxon>Bacillales</taxon>
        <taxon>Paenibacillaceae</taxon>
        <taxon>Aneurinibacillus group</taxon>
        <taxon>Aneurinibacillus</taxon>
    </lineage>
</organism>
<dbReference type="Gene3D" id="1.20.210.10">
    <property type="entry name" value="Cytochrome c oxidase-like, subunit I domain"/>
    <property type="match status" value="1"/>
</dbReference>
<sequence>MLSNAPFSTAKNFWYTSLFWLIVSMLAGLVVAIKQIDPNFLYFQGQDALNFALTYAHIRIIHTNGILLAWLSMAMVGAMFYMIPKLTRTPLWSERLGNLTCLIWNLAIAAAVVVICMGYSSGVEYAELPLVLDLGVVVLCVLMSVNLFMTIAKRQEKQLYVSIWYFVGSLIWLPLVYTVGNIPSSIVGGAAQANMNWFYGHNVLGLWFTTVGIGQIYYLLPKLTGKPLYSHKLSLIGFWTIATIYVWNGPHHLVNGPIPVWLMKAGIIPSVLLIIPVWTVLANVFGTMRGVWHKVAEDVNMKFLVTAAIFYLMACLQGPFQAMMQVSAVVKFTHWVVGHAHMAPFAAFSFVCFVTIYYAIPRLTGRNIYSKALMNWHYYFSVIGFLMFAFTLWIAGVIQGFAWMEGTPFMETINTVRSLIVWRAVGGTMMIVGQFFFVFNLWKTVKVGTKFASDEESVVA</sequence>
<feature type="transmembrane region" description="Helical" evidence="3">
    <location>
        <begin position="96"/>
        <end position="120"/>
    </location>
</feature>
<proteinExistence type="predicted"/>
<evidence type="ECO:0000256" key="2">
    <source>
        <dbReference type="ARBA" id="ARBA00022982"/>
    </source>
</evidence>
<feature type="transmembrane region" description="Helical" evidence="3">
    <location>
        <begin position="64"/>
        <end position="84"/>
    </location>
</feature>
<dbReference type="GO" id="GO:0022904">
    <property type="term" value="P:respiratory electron transport chain"/>
    <property type="evidence" value="ECO:0007669"/>
    <property type="project" value="TreeGrafter"/>
</dbReference>
<dbReference type="GO" id="GO:0009060">
    <property type="term" value="P:aerobic respiration"/>
    <property type="evidence" value="ECO:0007669"/>
    <property type="project" value="InterPro"/>
</dbReference>
<dbReference type="Proteomes" id="UP000037269">
    <property type="component" value="Unassembled WGS sequence"/>
</dbReference>
<dbReference type="PANTHER" id="PTHR10422:SF29">
    <property type="entry name" value="CYTOCHROME C OXIDASE SUBUNIT 1 HOMOLOG, BACTEROID"/>
    <property type="match status" value="1"/>
</dbReference>
<dbReference type="AlphaFoldDB" id="A0A0D1XY80"/>
<gene>
    <name evidence="5" type="ORF">AF333_05850</name>
    <name evidence="6" type="ORF">SAMN04487909_11769</name>
</gene>
<dbReference type="GO" id="GO:0004129">
    <property type="term" value="F:cytochrome-c oxidase activity"/>
    <property type="evidence" value="ECO:0007669"/>
    <property type="project" value="InterPro"/>
</dbReference>
<feature type="transmembrane region" description="Helical" evidence="3">
    <location>
        <begin position="159"/>
        <end position="177"/>
    </location>
</feature>
<keyword evidence="2" id="KW-0249">Electron transport</keyword>
<keyword evidence="1" id="KW-0679">Respiratory chain</keyword>
<dbReference type="STRING" id="47500.AF333_05850"/>
<keyword evidence="1" id="KW-0813">Transport</keyword>
<evidence type="ECO:0000313" key="6">
    <source>
        <dbReference type="EMBL" id="SDJ41445.1"/>
    </source>
</evidence>
<reference evidence="6 8" key="2">
    <citation type="submission" date="2016-10" db="EMBL/GenBank/DDBJ databases">
        <authorList>
            <person name="de Groot N.N."/>
        </authorList>
    </citation>
    <scope>NUCLEOTIDE SEQUENCE [LARGE SCALE GENOMIC DNA]</scope>
    <source>
        <strain evidence="6 8">DSM 2895</strain>
    </source>
</reference>
<dbReference type="RefSeq" id="WP_043067313.1">
    <property type="nucleotide sequence ID" value="NZ_BJOA01000035.1"/>
</dbReference>
<feature type="transmembrane region" description="Helical" evidence="3">
    <location>
        <begin position="197"/>
        <end position="220"/>
    </location>
</feature>
<dbReference type="PROSITE" id="PS50855">
    <property type="entry name" value="COX1"/>
    <property type="match status" value="1"/>
</dbReference>
<dbReference type="Pfam" id="PF00115">
    <property type="entry name" value="COX1"/>
    <property type="match status" value="1"/>
</dbReference>
<keyword evidence="3" id="KW-0472">Membrane</keyword>